<comment type="caution">
    <text evidence="4">The sequence shown here is derived from an EMBL/GenBank/DDBJ whole genome shotgun (WGS) entry which is preliminary data.</text>
</comment>
<evidence type="ECO:0000313" key="5">
    <source>
        <dbReference type="Proteomes" id="UP001562354"/>
    </source>
</evidence>
<dbReference type="EMBL" id="JBFMKM010000013">
    <property type="protein sequence ID" value="KAL1301631.1"/>
    <property type="molecule type" value="Genomic_DNA"/>
</dbReference>
<dbReference type="PANTHER" id="PTHR11732">
    <property type="entry name" value="ALDO/KETO REDUCTASE"/>
    <property type="match status" value="1"/>
</dbReference>
<evidence type="ECO:0000259" key="3">
    <source>
        <dbReference type="Pfam" id="PF00248"/>
    </source>
</evidence>
<dbReference type="PROSITE" id="PS00798">
    <property type="entry name" value="ALDOKETO_REDUCTASE_1"/>
    <property type="match status" value="1"/>
</dbReference>
<dbReference type="SUPFAM" id="SSF51430">
    <property type="entry name" value="NAD(P)-linked oxidoreductase"/>
    <property type="match status" value="1"/>
</dbReference>
<dbReference type="Pfam" id="PF00248">
    <property type="entry name" value="Aldo_ket_red"/>
    <property type="match status" value="1"/>
</dbReference>
<sequence length="327" mass="36254">MHLLCAFLATALTSVHAQSLDTQVPLQPLTLAEIPHLGFGTWNLQGKNATKAVCFALQAGYRHIDAAAIYRNEPYVGKGIADGLSKAGLKRSDIWVTSKLWNDHHAPDKVEAGIDKTLTDLGLEYLDLYHMHWPVAANEHGYDISFLQTWEAMVQLLQSGKTRNIGIANFSPAQLELLLNSTTHPPSAHQMELHPYLQQKAWIEFHEVHGIHVTAYSPLAGSNPIYNGEPAGGPPQLLRNEDFIKIGNKHDCTPAQVALAWGLSRGTSVIPKSAHPDRISENFDSPSCELDEEDYEVIADIGMKLTHRYNNPSRNWGLKLYEGLEDS</sequence>
<dbReference type="InterPro" id="IPR036812">
    <property type="entry name" value="NAD(P)_OxRdtase_dom_sf"/>
</dbReference>
<dbReference type="CDD" id="cd19071">
    <property type="entry name" value="AKR_AKR1-5-like"/>
    <property type="match status" value="1"/>
</dbReference>
<feature type="chain" id="PRO_5045044889" description="NADP-dependent oxidoreductase domain-containing protein" evidence="2">
    <location>
        <begin position="18"/>
        <end position="327"/>
    </location>
</feature>
<dbReference type="InterPro" id="IPR023210">
    <property type="entry name" value="NADP_OxRdtase_dom"/>
</dbReference>
<dbReference type="Proteomes" id="UP001562354">
    <property type="component" value="Unassembled WGS sequence"/>
</dbReference>
<dbReference type="PIRSF" id="PIRSF000097">
    <property type="entry name" value="AKR"/>
    <property type="match status" value="1"/>
</dbReference>
<dbReference type="PRINTS" id="PR00069">
    <property type="entry name" value="ALDKETRDTASE"/>
</dbReference>
<evidence type="ECO:0000256" key="1">
    <source>
        <dbReference type="ARBA" id="ARBA00023002"/>
    </source>
</evidence>
<reference evidence="4 5" key="1">
    <citation type="submission" date="2024-07" db="EMBL/GenBank/DDBJ databases">
        <title>Draft sequence of the Neodothiora populina.</title>
        <authorList>
            <person name="Drown D.D."/>
            <person name="Schuette U.S."/>
            <person name="Buechlein A.B."/>
            <person name="Rusch D.R."/>
            <person name="Winton L.W."/>
            <person name="Adams G.A."/>
        </authorList>
    </citation>
    <scope>NUCLEOTIDE SEQUENCE [LARGE SCALE GENOMIC DNA]</scope>
    <source>
        <strain evidence="4 5">CPC 39397</strain>
    </source>
</reference>
<dbReference type="GeneID" id="95979555"/>
<proteinExistence type="predicted"/>
<name>A0ABR3P635_9PEZI</name>
<dbReference type="InterPro" id="IPR020471">
    <property type="entry name" value="AKR"/>
</dbReference>
<dbReference type="InterPro" id="IPR018170">
    <property type="entry name" value="Aldo/ket_reductase_CS"/>
</dbReference>
<feature type="signal peptide" evidence="2">
    <location>
        <begin position="1"/>
        <end position="17"/>
    </location>
</feature>
<accession>A0ABR3P635</accession>
<evidence type="ECO:0000313" key="4">
    <source>
        <dbReference type="EMBL" id="KAL1301631.1"/>
    </source>
</evidence>
<keyword evidence="1" id="KW-0560">Oxidoreductase</keyword>
<dbReference type="Gene3D" id="3.20.20.100">
    <property type="entry name" value="NADP-dependent oxidoreductase domain"/>
    <property type="match status" value="1"/>
</dbReference>
<dbReference type="RefSeq" id="XP_069197907.1">
    <property type="nucleotide sequence ID" value="XM_069345706.1"/>
</dbReference>
<organism evidence="4 5">
    <name type="scientific">Neodothiora populina</name>
    <dbReference type="NCBI Taxonomy" id="2781224"/>
    <lineage>
        <taxon>Eukaryota</taxon>
        <taxon>Fungi</taxon>
        <taxon>Dikarya</taxon>
        <taxon>Ascomycota</taxon>
        <taxon>Pezizomycotina</taxon>
        <taxon>Dothideomycetes</taxon>
        <taxon>Dothideomycetidae</taxon>
        <taxon>Dothideales</taxon>
        <taxon>Dothioraceae</taxon>
        <taxon>Neodothiora</taxon>
    </lineage>
</organism>
<feature type="domain" description="NADP-dependent oxidoreductase" evidence="3">
    <location>
        <begin position="37"/>
        <end position="300"/>
    </location>
</feature>
<gene>
    <name evidence="4" type="ORF">AAFC00_005856</name>
</gene>
<protein>
    <recommendedName>
        <fullName evidence="3">NADP-dependent oxidoreductase domain-containing protein</fullName>
    </recommendedName>
</protein>
<keyword evidence="5" id="KW-1185">Reference proteome</keyword>
<keyword evidence="2" id="KW-0732">Signal</keyword>
<evidence type="ECO:0000256" key="2">
    <source>
        <dbReference type="SAM" id="SignalP"/>
    </source>
</evidence>